<organism evidence="3 4">
    <name type="scientific">Arthrobacter globiformis</name>
    <dbReference type="NCBI Taxonomy" id="1665"/>
    <lineage>
        <taxon>Bacteria</taxon>
        <taxon>Bacillati</taxon>
        <taxon>Actinomycetota</taxon>
        <taxon>Actinomycetes</taxon>
        <taxon>Micrococcales</taxon>
        <taxon>Micrococcaceae</taxon>
        <taxon>Arthrobacter</taxon>
    </lineage>
</organism>
<protein>
    <recommendedName>
        <fullName evidence="5">Cardiolipin synthase N-terminal domain-containing protein</fullName>
    </recommendedName>
</protein>
<evidence type="ECO:0000313" key="3">
    <source>
        <dbReference type="EMBL" id="RAM38450.1"/>
    </source>
</evidence>
<proteinExistence type="predicted"/>
<dbReference type="RefSeq" id="WP_111902916.1">
    <property type="nucleotide sequence ID" value="NZ_QLNP01000062.1"/>
</dbReference>
<comment type="caution">
    <text evidence="3">The sequence shown here is derived from an EMBL/GenBank/DDBJ whole genome shotgun (WGS) entry which is preliminary data.</text>
</comment>
<dbReference type="Proteomes" id="UP000249166">
    <property type="component" value="Unassembled WGS sequence"/>
</dbReference>
<name>A0A328HMI7_ARTGO</name>
<dbReference type="OrthoDB" id="5125307at2"/>
<dbReference type="EMBL" id="QLNP01000062">
    <property type="protein sequence ID" value="RAM38450.1"/>
    <property type="molecule type" value="Genomic_DNA"/>
</dbReference>
<keyword evidence="2" id="KW-0472">Membrane</keyword>
<evidence type="ECO:0000256" key="1">
    <source>
        <dbReference type="SAM" id="MobiDB-lite"/>
    </source>
</evidence>
<evidence type="ECO:0000313" key="4">
    <source>
        <dbReference type="Proteomes" id="UP000249166"/>
    </source>
</evidence>
<sequence length="95" mass="10355">MKTKRAGTWNVGAKKAGGKKKSWKELPPVARIGTIGIGAAQLAFLAAAQRDLSRRPAEQIRGSKMFWRLATLVNFIGPGCYFAFGRKRLPPVTGK</sequence>
<keyword evidence="2" id="KW-1133">Transmembrane helix</keyword>
<feature type="transmembrane region" description="Helical" evidence="2">
    <location>
        <begin position="29"/>
        <end position="46"/>
    </location>
</feature>
<accession>A0A328HMI7</accession>
<evidence type="ECO:0008006" key="5">
    <source>
        <dbReference type="Google" id="ProtNLM"/>
    </source>
</evidence>
<feature type="region of interest" description="Disordered" evidence="1">
    <location>
        <begin position="1"/>
        <end position="22"/>
    </location>
</feature>
<keyword evidence="2" id="KW-0812">Transmembrane</keyword>
<feature type="transmembrane region" description="Helical" evidence="2">
    <location>
        <begin position="66"/>
        <end position="84"/>
    </location>
</feature>
<dbReference type="AlphaFoldDB" id="A0A328HMI7"/>
<reference evidence="3 4" key="1">
    <citation type="submission" date="2018-04" db="EMBL/GenBank/DDBJ databases">
        <title>Bacteria isolated from cave deposits of Manipur.</title>
        <authorList>
            <person name="Sahoo D."/>
            <person name="Sarangthem I."/>
            <person name="Nandeibam J."/>
        </authorList>
    </citation>
    <scope>NUCLEOTIDE SEQUENCE [LARGE SCALE GENOMIC DNA]</scope>
    <source>
        <strain evidence="4">mrc11</strain>
    </source>
</reference>
<evidence type="ECO:0000256" key="2">
    <source>
        <dbReference type="SAM" id="Phobius"/>
    </source>
</evidence>
<gene>
    <name evidence="3" type="ORF">DBZ45_05530</name>
</gene>